<sequence>MEEVRIYRGDTYTLKGTFYPSTNTCPRILVYFHGGGLIFGQRDDLPNTYIEVITQYYNLLTVDYRLLPEATFTDIVDDLQHIHDYVSAQFAEVYCMGRSAGGFLSMLYATKYDVQGLIDFYGFYDVQHPAFKSIPNNHRNVMAMLTDDIKTLFTLPDVSTDLPPNPRYLLYLYYRHHGLWPVLIDYEIDTAALTKLPKLFIAHASNDPDVPITYSKKLANLHKQATFVEIDSNSHAFDNSVTPDMIQLYHQACQYIQNKEAL</sequence>
<dbReference type="InterPro" id="IPR029058">
    <property type="entry name" value="AB_hydrolase_fold"/>
</dbReference>
<name>A0ABT2F0L1_9STAP</name>
<evidence type="ECO:0000313" key="2">
    <source>
        <dbReference type="EMBL" id="MCS4485909.1"/>
    </source>
</evidence>
<protein>
    <submittedName>
        <fullName evidence="2">Alpha/beta hydrolase</fullName>
    </submittedName>
</protein>
<keyword evidence="2" id="KW-0378">Hydrolase</keyword>
<dbReference type="SUPFAM" id="SSF53474">
    <property type="entry name" value="alpha/beta-Hydrolases"/>
    <property type="match status" value="1"/>
</dbReference>
<keyword evidence="3" id="KW-1185">Reference proteome</keyword>
<feature type="domain" description="Alpha/beta hydrolase fold-3" evidence="1">
    <location>
        <begin position="29"/>
        <end position="237"/>
    </location>
</feature>
<dbReference type="GO" id="GO:0016787">
    <property type="term" value="F:hydrolase activity"/>
    <property type="evidence" value="ECO:0007669"/>
    <property type="project" value="UniProtKB-KW"/>
</dbReference>
<evidence type="ECO:0000259" key="1">
    <source>
        <dbReference type="Pfam" id="PF07859"/>
    </source>
</evidence>
<organism evidence="2 3">
    <name type="scientific">Staphylococcus americanisciuri</name>
    <dbReference type="NCBI Taxonomy" id="2973940"/>
    <lineage>
        <taxon>Bacteria</taxon>
        <taxon>Bacillati</taxon>
        <taxon>Bacillota</taxon>
        <taxon>Bacilli</taxon>
        <taxon>Bacillales</taxon>
        <taxon>Staphylococcaceae</taxon>
        <taxon>Staphylococcus</taxon>
    </lineage>
</organism>
<reference evidence="2 3" key="1">
    <citation type="journal article" date="2023" name="Int. J. Syst. Evol. Microbiol.">
        <title>Streptococcus sciuri sp. nov., Staphylococcus marylandisciuri sp. nov. and Staphylococcus americanisciuri sp. nov., isolated from faeces of eastern grey squirrel (Sciurus carolinensis).</title>
        <authorList>
            <person name="Volokhov D.V."/>
            <person name="Zagorodnyaya T.A."/>
            <person name="Furtak V.A."/>
            <person name="Nattanmai G."/>
            <person name="Randall L."/>
            <person name="Jose S."/>
            <person name="Gao Y."/>
            <person name="Eisenberg T."/>
            <person name="Delmonte P."/>
            <person name="Blom J."/>
            <person name="Mitchell K.K."/>
        </authorList>
    </citation>
    <scope>NUCLEOTIDE SEQUENCE [LARGE SCALE GENOMIC DNA]</scope>
    <source>
        <strain evidence="2 3">GRT3</strain>
    </source>
</reference>
<dbReference type="EMBL" id="JANUXY010000002">
    <property type="protein sequence ID" value="MCS4485909.1"/>
    <property type="molecule type" value="Genomic_DNA"/>
</dbReference>
<gene>
    <name evidence="2" type="ORF">NXS11_03260</name>
</gene>
<dbReference type="RefSeq" id="WP_259198603.1">
    <property type="nucleotide sequence ID" value="NZ_JANUXY010000002.1"/>
</dbReference>
<dbReference type="PANTHER" id="PTHR23024">
    <property type="entry name" value="ARYLACETAMIDE DEACETYLASE"/>
    <property type="match status" value="1"/>
</dbReference>
<proteinExistence type="predicted"/>
<dbReference type="Proteomes" id="UP001205609">
    <property type="component" value="Unassembled WGS sequence"/>
</dbReference>
<accession>A0ABT2F0L1</accession>
<dbReference type="InterPro" id="IPR050466">
    <property type="entry name" value="Carboxylest/Gibb_receptor"/>
</dbReference>
<evidence type="ECO:0000313" key="3">
    <source>
        <dbReference type="Proteomes" id="UP001205609"/>
    </source>
</evidence>
<dbReference type="PANTHER" id="PTHR23024:SF339">
    <property type="entry name" value="ALPHA_BETA HYDROLASE FOLD-3 DOMAIN-CONTAINING PROTEIN"/>
    <property type="match status" value="1"/>
</dbReference>
<dbReference type="Pfam" id="PF07859">
    <property type="entry name" value="Abhydrolase_3"/>
    <property type="match status" value="1"/>
</dbReference>
<dbReference type="InterPro" id="IPR013094">
    <property type="entry name" value="AB_hydrolase_3"/>
</dbReference>
<dbReference type="Gene3D" id="3.40.50.1820">
    <property type="entry name" value="alpha/beta hydrolase"/>
    <property type="match status" value="1"/>
</dbReference>
<comment type="caution">
    <text evidence="2">The sequence shown here is derived from an EMBL/GenBank/DDBJ whole genome shotgun (WGS) entry which is preliminary data.</text>
</comment>